<dbReference type="InterPro" id="IPR047140">
    <property type="entry name" value="LabA"/>
</dbReference>
<dbReference type="PANTHER" id="PTHR35458">
    <property type="entry name" value="SLR0755 PROTEIN"/>
    <property type="match status" value="1"/>
</dbReference>
<protein>
    <recommendedName>
        <fullName evidence="1">NYN domain-containing protein</fullName>
    </recommendedName>
</protein>
<dbReference type="CDD" id="cd10911">
    <property type="entry name" value="PIN_LabA"/>
    <property type="match status" value="1"/>
</dbReference>
<dbReference type="GO" id="GO:0004540">
    <property type="term" value="F:RNA nuclease activity"/>
    <property type="evidence" value="ECO:0007669"/>
    <property type="project" value="InterPro"/>
</dbReference>
<evidence type="ECO:0000313" key="3">
    <source>
        <dbReference type="Proteomes" id="UP000229706"/>
    </source>
</evidence>
<dbReference type="Pfam" id="PF01936">
    <property type="entry name" value="NYN"/>
    <property type="match status" value="1"/>
</dbReference>
<feature type="domain" description="NYN" evidence="1">
    <location>
        <begin position="9"/>
        <end position="158"/>
    </location>
</feature>
<evidence type="ECO:0000259" key="1">
    <source>
        <dbReference type="Pfam" id="PF01936"/>
    </source>
</evidence>
<sequence>MIVRNKNQRIAVLVDVQNLYYSAKNLYQSRINFKNLLNLVVADRILTRAIAYVIKADPNEKEHEFFEALNSAGFEVKEKDLQIFVGGAKKGDWDLGIAMDAIRLGHKVDSIVLVSGDGDFQPVVNYLQQSLGCLVEVVAFKKSANRDLILIADDFLNIENHTKMLLFQSSLQRQRQNK</sequence>
<dbReference type="PANTHER" id="PTHR35458:SF8">
    <property type="entry name" value="SLR0650 PROTEIN"/>
    <property type="match status" value="1"/>
</dbReference>
<accession>A0A2M8DDL4</accession>
<evidence type="ECO:0000313" key="2">
    <source>
        <dbReference type="EMBL" id="PJB88958.1"/>
    </source>
</evidence>
<organism evidence="2 3">
    <name type="scientific">Candidatus Roizmanbacteria bacterium CG_4_9_14_0_8_um_filter_34_12</name>
    <dbReference type="NCBI Taxonomy" id="1974840"/>
    <lineage>
        <taxon>Bacteria</taxon>
        <taxon>Candidatus Roizmaniibacteriota</taxon>
    </lineage>
</organism>
<dbReference type="EMBL" id="PFTH01000061">
    <property type="protein sequence ID" value="PJB88958.1"/>
    <property type="molecule type" value="Genomic_DNA"/>
</dbReference>
<reference evidence="3" key="1">
    <citation type="submission" date="2017-09" db="EMBL/GenBank/DDBJ databases">
        <title>Depth-based differentiation of microbial function through sediment-hosted aquifers and enrichment of novel symbionts in the deep terrestrial subsurface.</title>
        <authorList>
            <person name="Probst A.J."/>
            <person name="Ladd B."/>
            <person name="Jarett J.K."/>
            <person name="Geller-Mcgrath D.E."/>
            <person name="Sieber C.M.K."/>
            <person name="Emerson J.B."/>
            <person name="Anantharaman K."/>
            <person name="Thomas B.C."/>
            <person name="Malmstrom R."/>
            <person name="Stieglmeier M."/>
            <person name="Klingl A."/>
            <person name="Woyke T."/>
            <person name="Ryan C.M."/>
            <person name="Banfield J.F."/>
        </authorList>
    </citation>
    <scope>NUCLEOTIDE SEQUENCE [LARGE SCALE GENOMIC DNA]</scope>
</reference>
<proteinExistence type="predicted"/>
<dbReference type="Proteomes" id="UP000229706">
    <property type="component" value="Unassembled WGS sequence"/>
</dbReference>
<dbReference type="AlphaFoldDB" id="A0A2M8DDL4"/>
<comment type="caution">
    <text evidence="2">The sequence shown here is derived from an EMBL/GenBank/DDBJ whole genome shotgun (WGS) entry which is preliminary data.</text>
</comment>
<dbReference type="Gene3D" id="3.40.50.1010">
    <property type="entry name" value="5'-nuclease"/>
    <property type="match status" value="1"/>
</dbReference>
<gene>
    <name evidence="2" type="ORF">CO083_01490</name>
</gene>
<dbReference type="InterPro" id="IPR021139">
    <property type="entry name" value="NYN"/>
</dbReference>
<name>A0A2M8DDL4_9BACT</name>